<evidence type="ECO:0000313" key="8">
    <source>
        <dbReference type="Proteomes" id="UP000315349"/>
    </source>
</evidence>
<dbReference type="Pfam" id="PF25954">
    <property type="entry name" value="Beta-barrel_RND_2"/>
    <property type="match status" value="1"/>
</dbReference>
<dbReference type="GO" id="GO:0022857">
    <property type="term" value="F:transmembrane transporter activity"/>
    <property type="evidence" value="ECO:0007669"/>
    <property type="project" value="InterPro"/>
</dbReference>
<dbReference type="SUPFAM" id="SSF111369">
    <property type="entry name" value="HlyD-like secretion proteins"/>
    <property type="match status" value="1"/>
</dbReference>
<comment type="similarity">
    <text evidence="2">Belongs to the membrane fusion protein (MFP) (TC 8.A.1) family.</text>
</comment>
<feature type="domain" description="CusB-like beta-barrel" evidence="6">
    <location>
        <begin position="273"/>
        <end position="318"/>
    </location>
</feature>
<protein>
    <submittedName>
        <fullName evidence="7">Multidrug resistance protein MdtE</fullName>
    </submittedName>
</protein>
<dbReference type="Gene3D" id="1.10.287.470">
    <property type="entry name" value="Helix hairpin bin"/>
    <property type="match status" value="1"/>
</dbReference>
<dbReference type="InterPro" id="IPR058625">
    <property type="entry name" value="MdtA-like_BSH"/>
</dbReference>
<evidence type="ECO:0000259" key="5">
    <source>
        <dbReference type="Pfam" id="PF25917"/>
    </source>
</evidence>
<dbReference type="Proteomes" id="UP000315349">
    <property type="component" value="Chromosome"/>
</dbReference>
<name>A0A518GHU3_9PLAN</name>
<dbReference type="GO" id="GO:0030313">
    <property type="term" value="C:cell envelope"/>
    <property type="evidence" value="ECO:0007669"/>
    <property type="project" value="UniProtKB-SubCell"/>
</dbReference>
<evidence type="ECO:0000256" key="2">
    <source>
        <dbReference type="ARBA" id="ARBA00009477"/>
    </source>
</evidence>
<dbReference type="AlphaFoldDB" id="A0A518GHU3"/>
<dbReference type="RefSeq" id="WP_145293951.1">
    <property type="nucleotide sequence ID" value="NZ_CP036299.1"/>
</dbReference>
<organism evidence="7 8">
    <name type="scientific">Planctopirus ephydatiae</name>
    <dbReference type="NCBI Taxonomy" id="2528019"/>
    <lineage>
        <taxon>Bacteria</taxon>
        <taxon>Pseudomonadati</taxon>
        <taxon>Planctomycetota</taxon>
        <taxon>Planctomycetia</taxon>
        <taxon>Planctomycetales</taxon>
        <taxon>Planctomycetaceae</taxon>
        <taxon>Planctopirus</taxon>
    </lineage>
</organism>
<evidence type="ECO:0000256" key="3">
    <source>
        <dbReference type="ARBA" id="ARBA00023054"/>
    </source>
</evidence>
<comment type="subcellular location">
    <subcellularLocation>
        <location evidence="1">Cell envelope</location>
    </subcellularLocation>
</comment>
<keyword evidence="8" id="KW-1185">Reference proteome</keyword>
<proteinExistence type="inferred from homology"/>
<dbReference type="Pfam" id="PF25917">
    <property type="entry name" value="BSH_RND"/>
    <property type="match status" value="1"/>
</dbReference>
<sequence>MPNCYQLLLNSESDRLPRVTIAIAFGLSLLLAMNASTALAETITIRAAQITVAEQLEIPALESGTLVERFFREGEVIEEGQKIGQIDDQVARLAAAKARAELALAKALTESDLKLRFARKNAEVSKAELTRSLESVARYPKSVSQTELDQLALAAQKAELEVEQAEFDQRQLALQQEIRAQELAGAELMVARREIKSPLSGTVVNWKKQRGEWVDPGTPVVRVVRLNPLRIDTFLPSSQARLLHIGQTIQFLPVAGKKSPIDPLKETGNQPSPVKALEGKITFINPEVDPVGQQVRIWIELPNPELSLRPGDRGDVTLELTVTDAQVIPLKSTNTTKPATIPGLQPR</sequence>
<dbReference type="EMBL" id="CP036299">
    <property type="protein sequence ID" value="QDV28166.1"/>
    <property type="molecule type" value="Genomic_DNA"/>
</dbReference>
<dbReference type="InterPro" id="IPR058792">
    <property type="entry name" value="Beta-barrel_RND_2"/>
</dbReference>
<dbReference type="PANTHER" id="PTHR32347:SF23">
    <property type="entry name" value="BLL5650 PROTEIN"/>
    <property type="match status" value="1"/>
</dbReference>
<dbReference type="KEGG" id="peh:Spb1_00280"/>
<dbReference type="Gene3D" id="2.40.50.100">
    <property type="match status" value="1"/>
</dbReference>
<dbReference type="Gene3D" id="2.40.30.170">
    <property type="match status" value="1"/>
</dbReference>
<keyword evidence="3 4" id="KW-0175">Coiled coil</keyword>
<dbReference type="OrthoDB" id="259511at2"/>
<feature type="domain" description="Multidrug resistance protein MdtA-like barrel-sandwich hybrid" evidence="5">
    <location>
        <begin position="57"/>
        <end position="224"/>
    </location>
</feature>
<gene>
    <name evidence="7" type="primary">mdtE_1</name>
    <name evidence="7" type="ORF">Spb1_00280</name>
</gene>
<evidence type="ECO:0000313" key="7">
    <source>
        <dbReference type="EMBL" id="QDV28166.1"/>
    </source>
</evidence>
<feature type="coiled-coil region" evidence="4">
    <location>
        <begin position="148"/>
        <end position="175"/>
    </location>
</feature>
<evidence type="ECO:0000256" key="1">
    <source>
        <dbReference type="ARBA" id="ARBA00004196"/>
    </source>
</evidence>
<accession>A0A518GHU3</accession>
<dbReference type="InterPro" id="IPR050465">
    <property type="entry name" value="UPF0194_transport"/>
</dbReference>
<dbReference type="GO" id="GO:0016020">
    <property type="term" value="C:membrane"/>
    <property type="evidence" value="ECO:0007669"/>
    <property type="project" value="InterPro"/>
</dbReference>
<dbReference type="InterPro" id="IPR006143">
    <property type="entry name" value="RND_pump_MFP"/>
</dbReference>
<dbReference type="PANTHER" id="PTHR32347">
    <property type="entry name" value="EFFLUX SYSTEM COMPONENT YKNX-RELATED"/>
    <property type="match status" value="1"/>
</dbReference>
<evidence type="ECO:0000256" key="4">
    <source>
        <dbReference type="SAM" id="Coils"/>
    </source>
</evidence>
<reference evidence="7 8" key="1">
    <citation type="submission" date="2019-02" db="EMBL/GenBank/DDBJ databases">
        <title>Deep-cultivation of Planctomycetes and their phenomic and genomic characterization uncovers novel biology.</title>
        <authorList>
            <person name="Wiegand S."/>
            <person name="Jogler M."/>
            <person name="Boedeker C."/>
            <person name="Pinto D."/>
            <person name="Vollmers J."/>
            <person name="Rivas-Marin E."/>
            <person name="Kohn T."/>
            <person name="Peeters S.H."/>
            <person name="Heuer A."/>
            <person name="Rast P."/>
            <person name="Oberbeckmann S."/>
            <person name="Bunk B."/>
            <person name="Jeske O."/>
            <person name="Meyerdierks A."/>
            <person name="Storesund J.E."/>
            <person name="Kallscheuer N."/>
            <person name="Luecker S."/>
            <person name="Lage O.M."/>
            <person name="Pohl T."/>
            <person name="Merkel B.J."/>
            <person name="Hornburger P."/>
            <person name="Mueller R.-W."/>
            <person name="Bruemmer F."/>
            <person name="Labrenz M."/>
            <person name="Spormann A.M."/>
            <person name="Op den Camp H."/>
            <person name="Overmann J."/>
            <person name="Amann R."/>
            <person name="Jetten M.S.M."/>
            <person name="Mascher T."/>
            <person name="Medema M.H."/>
            <person name="Devos D.P."/>
            <person name="Kaster A.-K."/>
            <person name="Ovreas L."/>
            <person name="Rohde M."/>
            <person name="Galperin M.Y."/>
            <person name="Jogler C."/>
        </authorList>
    </citation>
    <scope>NUCLEOTIDE SEQUENCE [LARGE SCALE GENOMIC DNA]</scope>
    <source>
        <strain evidence="7 8">Spb1</strain>
    </source>
</reference>
<evidence type="ECO:0000259" key="6">
    <source>
        <dbReference type="Pfam" id="PF25954"/>
    </source>
</evidence>
<dbReference type="NCBIfam" id="TIGR01730">
    <property type="entry name" value="RND_mfp"/>
    <property type="match status" value="1"/>
</dbReference>